<evidence type="ECO:0000256" key="16">
    <source>
        <dbReference type="ARBA" id="ARBA00023136"/>
    </source>
</evidence>
<evidence type="ECO:0000256" key="14">
    <source>
        <dbReference type="ARBA" id="ARBA00022843"/>
    </source>
</evidence>
<keyword evidence="13" id="KW-0067">ATP-binding</keyword>
<evidence type="ECO:0008006" key="28">
    <source>
        <dbReference type="Google" id="ProtNLM"/>
    </source>
</evidence>
<evidence type="ECO:0000256" key="13">
    <source>
        <dbReference type="ARBA" id="ARBA00022840"/>
    </source>
</evidence>
<feature type="compositionally biased region" description="Basic and acidic residues" evidence="21">
    <location>
        <begin position="1118"/>
        <end position="1127"/>
    </location>
</feature>
<evidence type="ECO:0000313" key="26">
    <source>
        <dbReference type="Ensembl" id="ENSOKIP00005069890.1"/>
    </source>
</evidence>
<dbReference type="Gene3D" id="2.60.120.920">
    <property type="match status" value="1"/>
</dbReference>
<dbReference type="InterPro" id="IPR011029">
    <property type="entry name" value="DEATH-like_dom_sf"/>
</dbReference>
<reference evidence="26" key="1">
    <citation type="submission" date="2025-08" db="UniProtKB">
        <authorList>
            <consortium name="Ensembl"/>
        </authorList>
    </citation>
    <scope>IDENTIFICATION</scope>
</reference>
<evidence type="ECO:0000256" key="6">
    <source>
        <dbReference type="ARBA" id="ARBA00022490"/>
    </source>
</evidence>
<keyword evidence="12" id="KW-0547">Nucleotide-binding</keyword>
<evidence type="ECO:0000259" key="23">
    <source>
        <dbReference type="PROSITE" id="PS50209"/>
    </source>
</evidence>
<name>A0A8C7I999_ONCKI</name>
<dbReference type="SUPFAM" id="SSF49899">
    <property type="entry name" value="Concanavalin A-like lectins/glucanases"/>
    <property type="match status" value="1"/>
</dbReference>
<evidence type="ECO:0000256" key="10">
    <source>
        <dbReference type="ARBA" id="ARBA00022670"/>
    </source>
</evidence>
<dbReference type="Gene3D" id="3.80.10.10">
    <property type="entry name" value="Ribonuclease Inhibitor"/>
    <property type="match status" value="1"/>
</dbReference>
<dbReference type="PROSITE" id="PS50188">
    <property type="entry name" value="B302_SPRY"/>
    <property type="match status" value="1"/>
</dbReference>
<feature type="domain" description="NACHT" evidence="24">
    <location>
        <begin position="102"/>
        <end position="235"/>
    </location>
</feature>
<dbReference type="SUPFAM" id="SSF52047">
    <property type="entry name" value="RNI-like"/>
    <property type="match status" value="1"/>
</dbReference>
<keyword evidence="10" id="KW-0378">Hydrolase</keyword>
<evidence type="ECO:0000256" key="4">
    <source>
        <dbReference type="ARBA" id="ARBA00008665"/>
    </source>
</evidence>
<dbReference type="Pfam" id="PF13516">
    <property type="entry name" value="LRR_6"/>
    <property type="match status" value="3"/>
</dbReference>
<proteinExistence type="inferred from homology"/>
<comment type="similarity">
    <text evidence="20">Belongs to the NOD1-NOD2 family.</text>
</comment>
<dbReference type="PROSITE" id="PS50837">
    <property type="entry name" value="NACHT"/>
    <property type="match status" value="1"/>
</dbReference>
<accession>A0A8C7I999</accession>
<evidence type="ECO:0000256" key="12">
    <source>
        <dbReference type="ARBA" id="ARBA00022741"/>
    </source>
</evidence>
<feature type="domain" description="FIIND" evidence="25">
    <location>
        <begin position="1231"/>
        <end position="1512"/>
    </location>
</feature>
<evidence type="ECO:0000256" key="8">
    <source>
        <dbReference type="ARBA" id="ARBA00022590"/>
    </source>
</evidence>
<comment type="similarity">
    <text evidence="4">Belongs to the NLRP family.</text>
</comment>
<dbReference type="SMART" id="SM01288">
    <property type="entry name" value="FISNA"/>
    <property type="match status" value="1"/>
</dbReference>
<dbReference type="InterPro" id="IPR001611">
    <property type="entry name" value="Leu-rich_rpt"/>
</dbReference>
<evidence type="ECO:0000256" key="21">
    <source>
        <dbReference type="SAM" id="MobiDB-lite"/>
    </source>
</evidence>
<dbReference type="Proteomes" id="UP000694557">
    <property type="component" value="Unassembled WGS sequence"/>
</dbReference>
<evidence type="ECO:0000256" key="1">
    <source>
        <dbReference type="ARBA" id="ARBA00004110"/>
    </source>
</evidence>
<dbReference type="Pfam" id="PF13765">
    <property type="entry name" value="PRY"/>
    <property type="match status" value="1"/>
</dbReference>
<dbReference type="GO" id="GO:0005524">
    <property type="term" value="F:ATP binding"/>
    <property type="evidence" value="ECO:0007669"/>
    <property type="project" value="UniProtKB-KW"/>
</dbReference>
<dbReference type="PANTHER" id="PTHR24106">
    <property type="entry name" value="NACHT, LRR AND CARD DOMAINS-CONTAINING"/>
    <property type="match status" value="1"/>
</dbReference>
<dbReference type="CDD" id="cd16040">
    <property type="entry name" value="SPRY_PRY_SNTX"/>
    <property type="match status" value="1"/>
</dbReference>
<evidence type="ECO:0000256" key="5">
    <source>
        <dbReference type="ARBA" id="ARBA00022475"/>
    </source>
</evidence>
<evidence type="ECO:0000259" key="25">
    <source>
        <dbReference type="PROSITE" id="PS51830"/>
    </source>
</evidence>
<dbReference type="Pfam" id="PF23679">
    <property type="entry name" value="UPA-FIIND"/>
    <property type="match status" value="1"/>
</dbReference>
<dbReference type="GO" id="GO:0045087">
    <property type="term" value="P:innate immune response"/>
    <property type="evidence" value="ECO:0007669"/>
    <property type="project" value="UniProtKB-KW"/>
</dbReference>
<dbReference type="GO" id="GO:0012501">
    <property type="term" value="P:programmed cell death"/>
    <property type="evidence" value="ECO:0007669"/>
    <property type="project" value="UniProtKB-KW"/>
</dbReference>
<dbReference type="InterPro" id="IPR003877">
    <property type="entry name" value="SPRY_dom"/>
</dbReference>
<dbReference type="InterPro" id="IPR001315">
    <property type="entry name" value="CARD"/>
</dbReference>
<dbReference type="InterPro" id="IPR032675">
    <property type="entry name" value="LRR_dom_sf"/>
</dbReference>
<comment type="subcellular location">
    <subcellularLocation>
        <location evidence="2">Basolateral cell membrane</location>
    </subcellularLocation>
    <subcellularLocation>
        <location evidence="3">Cell membrane</location>
        <topology evidence="3">Lipid-anchor</topology>
    </subcellularLocation>
    <subcellularLocation>
        <location evidence="1">Inflammasome</location>
    </subcellularLocation>
</comment>
<keyword evidence="15" id="KW-0391">Immunity</keyword>
<dbReference type="InterPro" id="IPR025307">
    <property type="entry name" value="FIIND_dom"/>
</dbReference>
<dbReference type="GeneTree" id="ENSGT01150000286927"/>
<dbReference type="PRINTS" id="PR01407">
    <property type="entry name" value="BUTYPHLNCDUF"/>
</dbReference>
<evidence type="ECO:0000259" key="24">
    <source>
        <dbReference type="PROSITE" id="PS50837"/>
    </source>
</evidence>
<evidence type="ECO:0000256" key="15">
    <source>
        <dbReference type="ARBA" id="ARBA00022859"/>
    </source>
</evidence>
<feature type="region of interest" description="Disordered" evidence="21">
    <location>
        <begin position="470"/>
        <end position="495"/>
    </location>
</feature>
<dbReference type="Pfam" id="PF14484">
    <property type="entry name" value="FISNA"/>
    <property type="match status" value="1"/>
</dbReference>
<dbReference type="GO" id="GO:0006508">
    <property type="term" value="P:proteolysis"/>
    <property type="evidence" value="ECO:0007669"/>
    <property type="project" value="UniProtKB-KW"/>
</dbReference>
<dbReference type="InterPro" id="IPR041075">
    <property type="entry name" value="NOD1/2_WH"/>
</dbReference>
<dbReference type="SMART" id="SM00368">
    <property type="entry name" value="LRR_RI"/>
    <property type="match status" value="5"/>
</dbReference>
<evidence type="ECO:0000256" key="20">
    <source>
        <dbReference type="ARBA" id="ARBA00038296"/>
    </source>
</evidence>
<keyword evidence="8" id="KW-1210">Necrosis</keyword>
<dbReference type="Pfam" id="PF13553">
    <property type="entry name" value="FIIND"/>
    <property type="match status" value="1"/>
</dbReference>
<dbReference type="CDD" id="cd08325">
    <property type="entry name" value="CARD_CASP1-like"/>
    <property type="match status" value="1"/>
</dbReference>
<evidence type="ECO:0000313" key="27">
    <source>
        <dbReference type="Proteomes" id="UP000694557"/>
    </source>
</evidence>
<dbReference type="GO" id="GO:0008233">
    <property type="term" value="F:peptidase activity"/>
    <property type="evidence" value="ECO:0007669"/>
    <property type="project" value="UniProtKB-KW"/>
</dbReference>
<keyword evidence="27" id="KW-1185">Reference proteome</keyword>
<dbReference type="InterPro" id="IPR027417">
    <property type="entry name" value="P-loop_NTPase"/>
</dbReference>
<dbReference type="InterPro" id="IPR041267">
    <property type="entry name" value="NLRP_HD2"/>
</dbReference>
<keyword evidence="6" id="KW-0963">Cytoplasm</keyword>
<dbReference type="Ensembl" id="ENSOKIT00005074349.1">
    <property type="protein sequence ID" value="ENSOKIP00005069890.1"/>
    <property type="gene ID" value="ENSOKIG00005030004.1"/>
</dbReference>
<feature type="compositionally biased region" description="Basic and acidic residues" evidence="21">
    <location>
        <begin position="1150"/>
        <end position="1159"/>
    </location>
</feature>
<dbReference type="InterPro" id="IPR051261">
    <property type="entry name" value="NLR"/>
</dbReference>
<dbReference type="GO" id="GO:0061702">
    <property type="term" value="C:canonical inflammasome complex"/>
    <property type="evidence" value="ECO:0007669"/>
    <property type="project" value="UniProtKB-SubCell"/>
</dbReference>
<feature type="region of interest" description="Disordered" evidence="21">
    <location>
        <begin position="1024"/>
        <end position="1160"/>
    </location>
</feature>
<dbReference type="SUPFAM" id="SSF47986">
    <property type="entry name" value="DEATH domain"/>
    <property type="match status" value="1"/>
</dbReference>
<dbReference type="Pfam" id="PF00619">
    <property type="entry name" value="CARD"/>
    <property type="match status" value="1"/>
</dbReference>
<evidence type="ECO:0000256" key="3">
    <source>
        <dbReference type="ARBA" id="ARBA00004193"/>
    </source>
</evidence>
<dbReference type="InterPro" id="IPR013320">
    <property type="entry name" value="ConA-like_dom_sf"/>
</dbReference>
<reference evidence="26" key="2">
    <citation type="submission" date="2025-09" db="UniProtKB">
        <authorList>
            <consortium name="Ensembl"/>
        </authorList>
    </citation>
    <scope>IDENTIFICATION</scope>
</reference>
<dbReference type="Pfam" id="PF17776">
    <property type="entry name" value="NLRC4_HD2"/>
    <property type="match status" value="1"/>
</dbReference>
<keyword evidence="18" id="KW-1271">Inflammasome</keyword>
<keyword evidence="9" id="KW-0433">Leucine-rich repeat</keyword>
<dbReference type="InterPro" id="IPR001870">
    <property type="entry name" value="B30.2/SPRY"/>
</dbReference>
<evidence type="ECO:0000256" key="11">
    <source>
        <dbReference type="ARBA" id="ARBA00022737"/>
    </source>
</evidence>
<dbReference type="PROSITE" id="PS50209">
    <property type="entry name" value="CARD"/>
    <property type="match status" value="1"/>
</dbReference>
<organism evidence="26 27">
    <name type="scientific">Oncorhynchus kisutch</name>
    <name type="common">Coho salmon</name>
    <name type="synonym">Salmo kisutch</name>
    <dbReference type="NCBI Taxonomy" id="8019"/>
    <lineage>
        <taxon>Eukaryota</taxon>
        <taxon>Metazoa</taxon>
        <taxon>Chordata</taxon>
        <taxon>Craniata</taxon>
        <taxon>Vertebrata</taxon>
        <taxon>Euteleostomi</taxon>
        <taxon>Actinopterygii</taxon>
        <taxon>Neopterygii</taxon>
        <taxon>Teleostei</taxon>
        <taxon>Protacanthopterygii</taxon>
        <taxon>Salmoniformes</taxon>
        <taxon>Salmonidae</taxon>
        <taxon>Salmoninae</taxon>
        <taxon>Oncorhynchus</taxon>
    </lineage>
</organism>
<dbReference type="Gene3D" id="1.10.533.10">
    <property type="entry name" value="Death Domain, Fas"/>
    <property type="match status" value="1"/>
</dbReference>
<keyword evidence="19" id="KW-0449">Lipoprotein</keyword>
<dbReference type="GO" id="GO:0016323">
    <property type="term" value="C:basolateral plasma membrane"/>
    <property type="evidence" value="ECO:0007669"/>
    <property type="project" value="UniProtKB-SubCell"/>
</dbReference>
<feature type="domain" description="CARD" evidence="23">
    <location>
        <begin position="1519"/>
        <end position="1611"/>
    </location>
</feature>
<evidence type="ECO:0000256" key="19">
    <source>
        <dbReference type="ARBA" id="ARBA00023288"/>
    </source>
</evidence>
<dbReference type="InterPro" id="IPR007111">
    <property type="entry name" value="NACHT_NTPase"/>
</dbReference>
<dbReference type="PROSITE" id="PS51830">
    <property type="entry name" value="FIIND"/>
    <property type="match status" value="1"/>
</dbReference>
<dbReference type="FunFam" id="3.40.50.300:FF:000210">
    <property type="entry name" value="Si:dkey-16p6.1"/>
    <property type="match status" value="1"/>
</dbReference>
<dbReference type="SMART" id="SM00589">
    <property type="entry name" value="PRY"/>
    <property type="match status" value="1"/>
</dbReference>
<dbReference type="Pfam" id="PF05729">
    <property type="entry name" value="NACHT"/>
    <property type="match status" value="1"/>
</dbReference>
<keyword evidence="7" id="KW-0399">Innate immunity</keyword>
<dbReference type="Pfam" id="PF00622">
    <property type="entry name" value="SPRY"/>
    <property type="match status" value="1"/>
</dbReference>
<dbReference type="InterPro" id="IPR043136">
    <property type="entry name" value="B30.2/SPRY_sf"/>
</dbReference>
<dbReference type="InterPro" id="IPR029495">
    <property type="entry name" value="NACHT-assoc"/>
</dbReference>
<keyword evidence="17" id="KW-0564">Palmitate</keyword>
<protein>
    <recommendedName>
        <fullName evidence="28">NACHT, LRR and PYD domains-containing protein 12-like</fullName>
    </recommendedName>
</protein>
<dbReference type="InterPro" id="IPR003879">
    <property type="entry name" value="Butyrophylin_SPRY"/>
</dbReference>
<gene>
    <name evidence="26" type="primary">LOC116360113</name>
</gene>
<evidence type="ECO:0000256" key="7">
    <source>
        <dbReference type="ARBA" id="ARBA00022588"/>
    </source>
</evidence>
<evidence type="ECO:0000256" key="17">
    <source>
        <dbReference type="ARBA" id="ARBA00023139"/>
    </source>
</evidence>
<dbReference type="InterPro" id="IPR006574">
    <property type="entry name" value="PRY"/>
</dbReference>
<evidence type="ECO:0000256" key="18">
    <source>
        <dbReference type="ARBA" id="ARBA00023233"/>
    </source>
</evidence>
<keyword evidence="10" id="KW-0645">Protease</keyword>
<keyword evidence="5" id="KW-1003">Cell membrane</keyword>
<dbReference type="SMART" id="SM00449">
    <property type="entry name" value="SPRY"/>
    <property type="match status" value="1"/>
</dbReference>
<feature type="compositionally biased region" description="Basic and acidic residues" evidence="21">
    <location>
        <begin position="1134"/>
        <end position="1143"/>
    </location>
</feature>
<evidence type="ECO:0000259" key="22">
    <source>
        <dbReference type="PROSITE" id="PS50188"/>
    </source>
</evidence>
<evidence type="ECO:0000256" key="2">
    <source>
        <dbReference type="ARBA" id="ARBA00004187"/>
    </source>
</evidence>
<evidence type="ECO:0000256" key="9">
    <source>
        <dbReference type="ARBA" id="ARBA00022614"/>
    </source>
</evidence>
<dbReference type="GO" id="GO:0042981">
    <property type="term" value="P:regulation of apoptotic process"/>
    <property type="evidence" value="ECO:0007669"/>
    <property type="project" value="InterPro"/>
</dbReference>
<dbReference type="Gene3D" id="3.40.50.300">
    <property type="entry name" value="P-loop containing nucleotide triphosphate hydrolases"/>
    <property type="match status" value="1"/>
</dbReference>
<sequence>MSPNSHCFPTGQSLLTVQQDIKAKLKHKYQHISEGIGHHGNQSLFKDIYTDLYITEGGSGGVSNEHEVRQIEMASKKLTTQETPIKCNDIFKPLPGQDKPIRTVLTKGIAGIGKTVSGQKFILDWAEGKANQDVHFMFPLPFRDLNLKKDQYSLMQLLSHYFSELKEIDSIEDGETKTVFIFDGLDECRLPLDFKNNEKCCDVTEPTSVDVLLTNLIKGNLLPSALIWITSRPAAANQIPPECVDQVTEVRGFNDPQKEEYFRKKIPDQNLANEIIKHMKTSRSLHIMCHMPVFCWISATVLEMILKEAEKDEVPKTLTQMYSHFMIQIIVKNRKYNKATETNPKELSQSDKEMILKLAKLAFQQLQKGNLIFYEEDLRECGLDVTEASEYSALCTEIFKEESGLYQDKVYSFVHLSIQEFLAAVHALESCLGKKENVFYPKGVTKRQDYYENSRFKFWSCKLKPDKLTSIDDNNSDDDDSDEDKKDDNDEEESIQLSDLHRSAVDQALKSEIGHLDLFLRFLLGLSLESNQNLLRGLLTQTGCTTQTNEETVERTVRYLTDNINQESSPERIINLFHCLNELDANSLVEDMQTSLRSGTLSETELKPDQCSALAYLLLMSEEVLEEFDLKTYNTSEEGYQRLLPVVRTCKRALLDGCKLTYKSCETLASALQTPNSPLRELDLSYNDLGDRGVELLCVGLTSPLCNIQTLVLGQCGLTEGCCSDLASVLSSPSSQLKQLELRDNDLQDSGVTLLSAGLKDPDCKLHTLGLSGCLVTEEGCAALSSALSSNPSHLKELDLSYNHPGDSAGGLLSAALVDPTYKRMKLNVDHGGECRLKSGLRKYACYLTLDPNTPHPNLRLSEGSRKVTRVVEDQHYEDHPDRFDCHCQVVCSEVISGGRYYWELERDGDMADIGVVYKGMKRKGREDDSWIGLNRKSWCLYCYDSAYEFIHAGVSRSISGRYSHRVGVYLDWPAGTLSFYSVSSSGTLTHLHTEHTTFTEPLYPGFGVYSSSSVTLCQIDDQHIQRDHGGESWTKPGPENTRDHRGESWTKPGPENTRDHCGESWTKPGPENTRDHRGESWTKPGPENTRDHRGESWTKPGPENTRDHGGEFWIKPGPEDTRDHGGESWTKPGPEDNRDHGGECCIKPGPEDTRDHGGECCIKPGPEDTRDHGGECCIKPGPEDTRDHGGECCIKPGPEDTRDHGGESCIKSGPEKWIPQSCKTCDHVEDSTHWLQIEPLTSTVQGVTMFRHRTPKGSYECTVSGLRWLCERDVILKYHFRNWEPYSQLLKDMQYTQGGPLLDITMELGELEEVHLPHFVCLGTNPSLRNEMKILHVEEHGVSLEEVHEVTRFHVKILHPKFSPIALILRLLSWNVDVHCELMLYLTVKRETLISRLYLFPWNPGQIQAVEQQEKSYGSSRFLISRPEQSFKLYSFFRLNIPCSTSINPQRIHLIQRDTTPSFFKAIVKITGIDIEMELFGDDERTAWKEKVSRYEYISDTCSTSAVSGAGGPAESSLTGSAEQQLRSVRTEFVKRVSGPVLNELLDRLLQHTVINQEDMESVKGIAERAEKARDIIDMVLRKGTESCSRMINLLGEMDPNLWSQLQISVGVPT</sequence>
<feature type="domain" description="B30.2/SPRY" evidence="22">
    <location>
        <begin position="828"/>
        <end position="1025"/>
    </location>
</feature>
<keyword evidence="11" id="KW-0677">Repeat</keyword>
<keyword evidence="14" id="KW-0832">Ubl conjugation</keyword>
<keyword evidence="16" id="KW-0472">Membrane</keyword>
<dbReference type="Pfam" id="PF17779">
    <property type="entry name" value="WHD_NOD2"/>
    <property type="match status" value="1"/>
</dbReference>